<evidence type="ECO:0000313" key="3">
    <source>
        <dbReference type="Proteomes" id="UP001341840"/>
    </source>
</evidence>
<gene>
    <name evidence="2" type="ORF">PIB30_115752</name>
</gene>
<reference evidence="2 3" key="1">
    <citation type="journal article" date="2023" name="Plants (Basel)">
        <title>Bridging the Gap: Combining Genomics and Transcriptomics Approaches to Understand Stylosanthes scabra, an Orphan Legume from the Brazilian Caatinga.</title>
        <authorList>
            <person name="Ferreira-Neto J.R.C."/>
            <person name="da Silva M.D."/>
            <person name="Binneck E."/>
            <person name="de Melo N.F."/>
            <person name="da Silva R.H."/>
            <person name="de Melo A.L.T.M."/>
            <person name="Pandolfi V."/>
            <person name="Bustamante F.O."/>
            <person name="Brasileiro-Vidal A.C."/>
            <person name="Benko-Iseppon A.M."/>
        </authorList>
    </citation>
    <scope>NUCLEOTIDE SEQUENCE [LARGE SCALE GENOMIC DNA]</scope>
    <source>
        <tissue evidence="2">Leaves</tissue>
    </source>
</reference>
<comment type="caution">
    <text evidence="2">The sequence shown here is derived from an EMBL/GenBank/DDBJ whole genome shotgun (WGS) entry which is preliminary data.</text>
</comment>
<dbReference type="Proteomes" id="UP001341840">
    <property type="component" value="Unassembled WGS sequence"/>
</dbReference>
<feature type="region of interest" description="Disordered" evidence="1">
    <location>
        <begin position="27"/>
        <end position="63"/>
    </location>
</feature>
<evidence type="ECO:0000256" key="1">
    <source>
        <dbReference type="SAM" id="MobiDB-lite"/>
    </source>
</evidence>
<feature type="non-terminal residue" evidence="2">
    <location>
        <position position="63"/>
    </location>
</feature>
<proteinExistence type="predicted"/>
<name>A0ABU7A078_9FABA</name>
<accession>A0ABU7A078</accession>
<feature type="compositionally biased region" description="Basic and acidic residues" evidence="1">
    <location>
        <begin position="32"/>
        <end position="46"/>
    </location>
</feature>
<dbReference type="EMBL" id="JASCZI010285414">
    <property type="protein sequence ID" value="MED6227644.1"/>
    <property type="molecule type" value="Genomic_DNA"/>
</dbReference>
<organism evidence="2 3">
    <name type="scientific">Stylosanthes scabra</name>
    <dbReference type="NCBI Taxonomy" id="79078"/>
    <lineage>
        <taxon>Eukaryota</taxon>
        <taxon>Viridiplantae</taxon>
        <taxon>Streptophyta</taxon>
        <taxon>Embryophyta</taxon>
        <taxon>Tracheophyta</taxon>
        <taxon>Spermatophyta</taxon>
        <taxon>Magnoliopsida</taxon>
        <taxon>eudicotyledons</taxon>
        <taxon>Gunneridae</taxon>
        <taxon>Pentapetalae</taxon>
        <taxon>rosids</taxon>
        <taxon>fabids</taxon>
        <taxon>Fabales</taxon>
        <taxon>Fabaceae</taxon>
        <taxon>Papilionoideae</taxon>
        <taxon>50 kb inversion clade</taxon>
        <taxon>dalbergioids sensu lato</taxon>
        <taxon>Dalbergieae</taxon>
        <taxon>Pterocarpus clade</taxon>
        <taxon>Stylosanthes</taxon>
    </lineage>
</organism>
<protein>
    <submittedName>
        <fullName evidence="2">Uncharacterized protein</fullName>
    </submittedName>
</protein>
<sequence>MAPKRRSAQEIEMEELRRQVKELQEQLARYEAAQKDRGRMSDRSSSSDEEYSNPFYDSSSSED</sequence>
<keyword evidence="3" id="KW-1185">Reference proteome</keyword>
<evidence type="ECO:0000313" key="2">
    <source>
        <dbReference type="EMBL" id="MED6227644.1"/>
    </source>
</evidence>